<evidence type="ECO:0000313" key="1">
    <source>
        <dbReference type="EMBL" id="GMI26738.1"/>
    </source>
</evidence>
<dbReference type="Proteomes" id="UP001165060">
    <property type="component" value="Unassembled WGS sequence"/>
</dbReference>
<proteinExistence type="predicted"/>
<accession>A0ABQ6MIX6</accession>
<dbReference type="PANTHER" id="PTHR10811">
    <property type="entry name" value="FRINGE-RELATED"/>
    <property type="match status" value="1"/>
</dbReference>
<gene>
    <name evidence="1" type="ORF">TeGR_g10752</name>
</gene>
<dbReference type="EMBL" id="BRYB01000273">
    <property type="protein sequence ID" value="GMI26738.1"/>
    <property type="molecule type" value="Genomic_DNA"/>
</dbReference>
<name>A0ABQ6MIX6_9STRA</name>
<evidence type="ECO:0000313" key="2">
    <source>
        <dbReference type="Proteomes" id="UP001165060"/>
    </source>
</evidence>
<dbReference type="InterPro" id="IPR006740">
    <property type="entry name" value="DUF604"/>
</dbReference>
<evidence type="ECO:0008006" key="3">
    <source>
        <dbReference type="Google" id="ProtNLM"/>
    </source>
</evidence>
<dbReference type="Gene3D" id="3.90.550.50">
    <property type="match status" value="1"/>
</dbReference>
<organism evidence="1 2">
    <name type="scientific">Tetraparma gracilis</name>
    <dbReference type="NCBI Taxonomy" id="2962635"/>
    <lineage>
        <taxon>Eukaryota</taxon>
        <taxon>Sar</taxon>
        <taxon>Stramenopiles</taxon>
        <taxon>Ochrophyta</taxon>
        <taxon>Bolidophyceae</taxon>
        <taxon>Parmales</taxon>
        <taxon>Triparmaceae</taxon>
        <taxon>Tetraparma</taxon>
    </lineage>
</organism>
<protein>
    <recommendedName>
        <fullName evidence="3">Glycosyltransferase family 31 protein</fullName>
    </recommendedName>
</protein>
<keyword evidence="2" id="KW-1185">Reference proteome</keyword>
<sequence>MPSSKLKTLAISLFIALQSVTILHLYIDRSKLLAPVGTIDIAPQVLVGVLAAPATQNFFARWQTHSSPGGWHRLFDPNLRSYTYETVPTALPKHQYNMIEHVEPEEYEKLDYNTNLQFWVFKKLYDASPGAKWYLLVDDDTIIIKHNLLWFLQYFGDPSLPVIYGECGSCKPRNMDGLESVVFAVGGGGILLSHAAMELLAPHFETCREKYNKLYYSDARVAACLQVEAGVPDVVQCRERPRAWKDAFSAKPIEDIAKERSGRVISIHEKNNTRAAIINSFVNRPGWGYKHESPHVEWKDIRTEVLTKF</sequence>
<dbReference type="Pfam" id="PF04646">
    <property type="entry name" value="DUF604"/>
    <property type="match status" value="1"/>
</dbReference>
<reference evidence="1 2" key="1">
    <citation type="journal article" date="2023" name="Commun. Biol.">
        <title>Genome analysis of Parmales, the sister group of diatoms, reveals the evolutionary specialization of diatoms from phago-mixotrophs to photoautotrophs.</title>
        <authorList>
            <person name="Ban H."/>
            <person name="Sato S."/>
            <person name="Yoshikawa S."/>
            <person name="Yamada K."/>
            <person name="Nakamura Y."/>
            <person name="Ichinomiya M."/>
            <person name="Sato N."/>
            <person name="Blanc-Mathieu R."/>
            <person name="Endo H."/>
            <person name="Kuwata A."/>
            <person name="Ogata H."/>
        </authorList>
    </citation>
    <scope>NUCLEOTIDE SEQUENCE [LARGE SCALE GENOMIC DNA]</scope>
</reference>
<comment type="caution">
    <text evidence="1">The sequence shown here is derived from an EMBL/GenBank/DDBJ whole genome shotgun (WGS) entry which is preliminary data.</text>
</comment>